<feature type="domain" description="Fumarylacetoacetase-like C-terminal" evidence="11">
    <location>
        <begin position="135"/>
        <end position="422"/>
    </location>
</feature>
<evidence type="ECO:0000256" key="6">
    <source>
        <dbReference type="ARBA" id="ARBA00022801"/>
    </source>
</evidence>
<evidence type="ECO:0000256" key="8">
    <source>
        <dbReference type="ARBA" id="ARBA00022842"/>
    </source>
</evidence>
<dbReference type="EC" id="3.7.1.2" evidence="4"/>
<evidence type="ECO:0000256" key="2">
    <source>
        <dbReference type="ARBA" id="ARBA00001946"/>
    </source>
</evidence>
<evidence type="ECO:0000259" key="12">
    <source>
        <dbReference type="Pfam" id="PF09298"/>
    </source>
</evidence>
<proteinExistence type="predicted"/>
<keyword evidence="6" id="KW-0378">Hydrolase</keyword>
<dbReference type="InterPro" id="IPR036462">
    <property type="entry name" value="Fumarylacetoacetase_N_sf"/>
</dbReference>
<organism evidence="13 14">
    <name type="scientific">Hymenobacter cavernae</name>
    <dbReference type="NCBI Taxonomy" id="2044852"/>
    <lineage>
        <taxon>Bacteria</taxon>
        <taxon>Pseudomonadati</taxon>
        <taxon>Bacteroidota</taxon>
        <taxon>Cytophagia</taxon>
        <taxon>Cytophagales</taxon>
        <taxon>Hymenobacteraceae</taxon>
        <taxon>Hymenobacter</taxon>
    </lineage>
</organism>
<dbReference type="PANTHER" id="PTHR43069">
    <property type="entry name" value="FUMARYLACETOACETASE"/>
    <property type="match status" value="1"/>
</dbReference>
<accession>A0ABQ1USU2</accession>
<dbReference type="SUPFAM" id="SSF63433">
    <property type="entry name" value="Fumarylacetoacetate hydrolase, FAH, N-terminal domain"/>
    <property type="match status" value="1"/>
</dbReference>
<comment type="cofactor">
    <cofactor evidence="2">
        <name>Mg(2+)</name>
        <dbReference type="ChEBI" id="CHEBI:18420"/>
    </cofactor>
</comment>
<dbReference type="InterPro" id="IPR005959">
    <property type="entry name" value="Fumarylacetoacetase"/>
</dbReference>
<dbReference type="NCBIfam" id="TIGR01266">
    <property type="entry name" value="fum_ac_acetase"/>
    <property type="match status" value="1"/>
</dbReference>
<dbReference type="Proteomes" id="UP000632273">
    <property type="component" value="Unassembled WGS sequence"/>
</dbReference>
<comment type="caution">
    <text evidence="13">The sequence shown here is derived from an EMBL/GenBank/DDBJ whole genome shotgun (WGS) entry which is preliminary data.</text>
</comment>
<keyword evidence="10" id="KW-0585">Phenylalanine catabolism</keyword>
<evidence type="ECO:0000313" key="13">
    <source>
        <dbReference type="EMBL" id="GGF25955.1"/>
    </source>
</evidence>
<dbReference type="Gene3D" id="2.30.30.230">
    <property type="entry name" value="Fumarylacetoacetase, N-terminal domain"/>
    <property type="match status" value="1"/>
</dbReference>
<keyword evidence="14" id="KW-1185">Reference proteome</keyword>
<dbReference type="Pfam" id="PF01557">
    <property type="entry name" value="FAA_hydrolase"/>
    <property type="match status" value="1"/>
</dbReference>
<evidence type="ECO:0000256" key="5">
    <source>
        <dbReference type="ARBA" id="ARBA00022723"/>
    </source>
</evidence>
<keyword evidence="5" id="KW-0479">Metal-binding</keyword>
<evidence type="ECO:0000259" key="11">
    <source>
        <dbReference type="Pfam" id="PF01557"/>
    </source>
</evidence>
<keyword evidence="9" id="KW-0828">Tyrosine catabolism</keyword>
<dbReference type="Pfam" id="PF09298">
    <property type="entry name" value="FAA_hydrolase_N"/>
    <property type="match status" value="1"/>
</dbReference>
<name>A0ABQ1USU2_9BACT</name>
<dbReference type="EMBL" id="BMHT01000009">
    <property type="protein sequence ID" value="GGF25955.1"/>
    <property type="molecule type" value="Genomic_DNA"/>
</dbReference>
<evidence type="ECO:0000256" key="10">
    <source>
        <dbReference type="ARBA" id="ARBA00023232"/>
    </source>
</evidence>
<keyword evidence="8" id="KW-0460">Magnesium</keyword>
<dbReference type="SUPFAM" id="SSF56529">
    <property type="entry name" value="FAH"/>
    <property type="match status" value="1"/>
</dbReference>
<keyword evidence="7" id="KW-0106">Calcium</keyword>
<comment type="cofactor">
    <cofactor evidence="1">
        <name>Ca(2+)</name>
        <dbReference type="ChEBI" id="CHEBI:29108"/>
    </cofactor>
</comment>
<sequence>MPAALNNPDLHSWIDIPASSHFPIQNLPFGVFETPERGSRLGIAIGDYVLDLYALSQRGFFDDLDLGPREPKVFRRRSLNGFIALGRTAWRAVRQRASELLRHDNPALRDDETMRACLVRQRDVQMLRPVKPANYTDFYSSLEHAANVGRLFRDPANPLPPNWRHMPIGYHGRASSIVVSGTDIRRPNGQRKAPDAAAPSFGPSQQLDFELEMAFITGRNTELDHPIPIQHAEEAIFGLVLFNDWSARDLQNWEYTPLGPFLGKSFASSISPWVVTLDALEPFRVAGPVQEPEPLLYLRTVDQHHFDINLEVALQTVDGAATTIARSNFRHLYWSMAQQLAHQTSNGCNLQVGDLYASGTISGPTPESLGSLLELTLGGTYPLLLPNGTEHGFLRDGDTVTMCAYAEKNGVRIGFGEVTGTVLGSL</sequence>
<dbReference type="InterPro" id="IPR015377">
    <property type="entry name" value="Fumarylacetoacetase_N"/>
</dbReference>
<evidence type="ECO:0000256" key="7">
    <source>
        <dbReference type="ARBA" id="ARBA00022837"/>
    </source>
</evidence>
<dbReference type="InterPro" id="IPR036663">
    <property type="entry name" value="Fumarylacetoacetase_C_sf"/>
</dbReference>
<reference evidence="14" key="1">
    <citation type="journal article" date="2019" name="Int. J. Syst. Evol. Microbiol.">
        <title>The Global Catalogue of Microorganisms (GCM) 10K type strain sequencing project: providing services to taxonomists for standard genome sequencing and annotation.</title>
        <authorList>
            <consortium name="The Broad Institute Genomics Platform"/>
            <consortium name="The Broad Institute Genome Sequencing Center for Infectious Disease"/>
            <person name="Wu L."/>
            <person name="Ma J."/>
        </authorList>
    </citation>
    <scope>NUCLEOTIDE SEQUENCE [LARGE SCALE GENOMIC DNA]</scope>
    <source>
        <strain evidence="14">CGMCC 1.15197</strain>
    </source>
</reference>
<evidence type="ECO:0000256" key="4">
    <source>
        <dbReference type="ARBA" id="ARBA00012094"/>
    </source>
</evidence>
<evidence type="ECO:0000256" key="3">
    <source>
        <dbReference type="ARBA" id="ARBA00004782"/>
    </source>
</evidence>
<evidence type="ECO:0000313" key="14">
    <source>
        <dbReference type="Proteomes" id="UP000632273"/>
    </source>
</evidence>
<comment type="pathway">
    <text evidence="3">Amino-acid degradation; L-phenylalanine degradation; acetoacetate and fumarate from L-phenylalanine: step 6/6.</text>
</comment>
<dbReference type="RefSeq" id="WP_188816022.1">
    <property type="nucleotide sequence ID" value="NZ_BMHT01000009.1"/>
</dbReference>
<dbReference type="Gene3D" id="3.90.850.10">
    <property type="entry name" value="Fumarylacetoacetase-like, C-terminal domain"/>
    <property type="match status" value="1"/>
</dbReference>
<feature type="domain" description="Fumarylacetoacetase N-terminal" evidence="12">
    <location>
        <begin position="25"/>
        <end position="127"/>
    </location>
</feature>
<evidence type="ECO:0000256" key="1">
    <source>
        <dbReference type="ARBA" id="ARBA00001913"/>
    </source>
</evidence>
<evidence type="ECO:0000256" key="9">
    <source>
        <dbReference type="ARBA" id="ARBA00022878"/>
    </source>
</evidence>
<dbReference type="PANTHER" id="PTHR43069:SF2">
    <property type="entry name" value="FUMARYLACETOACETASE"/>
    <property type="match status" value="1"/>
</dbReference>
<gene>
    <name evidence="13" type="primary">fahA</name>
    <name evidence="13" type="ORF">GCM10011383_41900</name>
</gene>
<dbReference type="InterPro" id="IPR011234">
    <property type="entry name" value="Fumarylacetoacetase-like_C"/>
</dbReference>
<protein>
    <recommendedName>
        <fullName evidence="4">fumarylacetoacetase</fullName>
        <ecNumber evidence="4">3.7.1.2</ecNumber>
    </recommendedName>
</protein>